<evidence type="ECO:0008006" key="4">
    <source>
        <dbReference type="Google" id="ProtNLM"/>
    </source>
</evidence>
<organism evidence="2 3">
    <name type="scientific">Aspergillus piperis CBS 112811</name>
    <dbReference type="NCBI Taxonomy" id="1448313"/>
    <lineage>
        <taxon>Eukaryota</taxon>
        <taxon>Fungi</taxon>
        <taxon>Dikarya</taxon>
        <taxon>Ascomycota</taxon>
        <taxon>Pezizomycotina</taxon>
        <taxon>Eurotiomycetes</taxon>
        <taxon>Eurotiomycetidae</taxon>
        <taxon>Eurotiales</taxon>
        <taxon>Aspergillaceae</taxon>
        <taxon>Aspergillus</taxon>
        <taxon>Aspergillus subgen. Circumdati</taxon>
    </lineage>
</organism>
<name>A0A8G1VGM1_9EURO</name>
<gene>
    <name evidence="2" type="ORF">BO85DRAFT_205190</name>
</gene>
<dbReference type="RefSeq" id="XP_025510336.1">
    <property type="nucleotide sequence ID" value="XM_025654570.1"/>
</dbReference>
<sequence>MLMFISSIIFLFFIFHTSLISPLARPPPFSRFLDAHVYMNRKTNCECAMQILESDEILYRTSFPLNYYSSHINVSLFCYIFSKASLV</sequence>
<evidence type="ECO:0000256" key="1">
    <source>
        <dbReference type="SAM" id="SignalP"/>
    </source>
</evidence>
<keyword evidence="3" id="KW-1185">Reference proteome</keyword>
<dbReference type="AlphaFoldDB" id="A0A8G1VGM1"/>
<keyword evidence="1" id="KW-0732">Signal</keyword>
<proteinExistence type="predicted"/>
<accession>A0A8G1VGM1</accession>
<dbReference type="Proteomes" id="UP000249526">
    <property type="component" value="Unassembled WGS sequence"/>
</dbReference>
<evidence type="ECO:0000313" key="3">
    <source>
        <dbReference type="Proteomes" id="UP000249526"/>
    </source>
</evidence>
<evidence type="ECO:0000313" key="2">
    <source>
        <dbReference type="EMBL" id="RAH52414.1"/>
    </source>
</evidence>
<feature type="chain" id="PRO_5034864904" description="Secreted protein" evidence="1">
    <location>
        <begin position="21"/>
        <end position="87"/>
    </location>
</feature>
<feature type="signal peptide" evidence="1">
    <location>
        <begin position="1"/>
        <end position="20"/>
    </location>
</feature>
<reference evidence="2 3" key="1">
    <citation type="submission" date="2018-02" db="EMBL/GenBank/DDBJ databases">
        <title>The genomes of Aspergillus section Nigri reveals drivers in fungal speciation.</title>
        <authorList>
            <consortium name="DOE Joint Genome Institute"/>
            <person name="Vesth T.C."/>
            <person name="Nybo J."/>
            <person name="Theobald S."/>
            <person name="Brandl J."/>
            <person name="Frisvad J.C."/>
            <person name="Nielsen K.F."/>
            <person name="Lyhne E.K."/>
            <person name="Kogle M.E."/>
            <person name="Kuo A."/>
            <person name="Riley R."/>
            <person name="Clum A."/>
            <person name="Nolan M."/>
            <person name="Lipzen A."/>
            <person name="Salamov A."/>
            <person name="Henrissat B."/>
            <person name="Wiebenga A."/>
            <person name="De vries R.P."/>
            <person name="Grigoriev I.V."/>
            <person name="Mortensen U.H."/>
            <person name="Andersen M.R."/>
            <person name="Baker S.E."/>
        </authorList>
    </citation>
    <scope>NUCLEOTIDE SEQUENCE [LARGE SCALE GENOMIC DNA]</scope>
    <source>
        <strain evidence="2 3">CBS 112811</strain>
    </source>
</reference>
<dbReference type="GeneID" id="37157972"/>
<dbReference type="EMBL" id="KZ825085">
    <property type="protein sequence ID" value="RAH52414.1"/>
    <property type="molecule type" value="Genomic_DNA"/>
</dbReference>
<protein>
    <recommendedName>
        <fullName evidence="4">Secreted protein</fullName>
    </recommendedName>
</protein>